<keyword evidence="2 3" id="KW-0143">Chaperone</keyword>
<comment type="similarity">
    <text evidence="1 3 4">Belongs to the GrpE family.</text>
</comment>
<dbReference type="GO" id="GO:0006457">
    <property type="term" value="P:protein folding"/>
    <property type="evidence" value="ECO:0007669"/>
    <property type="project" value="InterPro"/>
</dbReference>
<evidence type="ECO:0000256" key="3">
    <source>
        <dbReference type="HAMAP-Rule" id="MF_01151"/>
    </source>
</evidence>
<dbReference type="HAMAP" id="MF_01151">
    <property type="entry name" value="GrpE"/>
    <property type="match status" value="1"/>
</dbReference>
<accession>A0A1F5E435</accession>
<dbReference type="PANTHER" id="PTHR21237">
    <property type="entry name" value="GRPE PROTEIN"/>
    <property type="match status" value="1"/>
</dbReference>
<comment type="function">
    <text evidence="3">Participates actively in the response to hyperosmotic and heat shock by preventing the aggregation of stress-denatured proteins, in association with DnaK and GrpE. It is the nucleotide exchange factor for DnaK and may function as a thermosensor. Unfolded proteins bind initially to DnaJ; upon interaction with the DnaJ-bound protein, DnaK hydrolyzes its bound ATP, resulting in the formation of a stable complex. GrpE releases ADP from DnaK; ATP binding to DnaK triggers the release of the substrate protein, thus completing the reaction cycle. Several rounds of ATP-dependent interactions between DnaJ, DnaK and GrpE are required for fully efficient folding.</text>
</comment>
<evidence type="ECO:0000313" key="6">
    <source>
        <dbReference type="EMBL" id="OGD62179.1"/>
    </source>
</evidence>
<dbReference type="Gene3D" id="3.90.20.20">
    <property type="match status" value="1"/>
</dbReference>
<keyword evidence="5" id="KW-0175">Coiled coil</keyword>
<dbReference type="Pfam" id="PF01025">
    <property type="entry name" value="GrpE"/>
    <property type="match status" value="1"/>
</dbReference>
<evidence type="ECO:0000256" key="4">
    <source>
        <dbReference type="RuleBase" id="RU004478"/>
    </source>
</evidence>
<keyword evidence="3" id="KW-0346">Stress response</keyword>
<dbReference type="InterPro" id="IPR013805">
    <property type="entry name" value="GrpE_CC"/>
</dbReference>
<organism evidence="6 7">
    <name type="scientific">Candidatus Beckwithbacteria bacterium RBG_13_42_9</name>
    <dbReference type="NCBI Taxonomy" id="1797457"/>
    <lineage>
        <taxon>Bacteria</taxon>
        <taxon>Candidatus Beckwithiibacteriota</taxon>
    </lineage>
</organism>
<dbReference type="Gene3D" id="2.30.22.10">
    <property type="entry name" value="Head domain of nucleotide exchange factor GrpE"/>
    <property type="match status" value="1"/>
</dbReference>
<dbReference type="GO" id="GO:0051087">
    <property type="term" value="F:protein-folding chaperone binding"/>
    <property type="evidence" value="ECO:0007669"/>
    <property type="project" value="InterPro"/>
</dbReference>
<gene>
    <name evidence="3" type="primary">grpE</name>
    <name evidence="6" type="ORF">A2160_01350</name>
</gene>
<dbReference type="AlphaFoldDB" id="A0A1F5E435"/>
<dbReference type="GO" id="GO:0051082">
    <property type="term" value="F:unfolded protein binding"/>
    <property type="evidence" value="ECO:0007669"/>
    <property type="project" value="TreeGrafter"/>
</dbReference>
<dbReference type="InterPro" id="IPR000740">
    <property type="entry name" value="GrpE"/>
</dbReference>
<evidence type="ECO:0000256" key="1">
    <source>
        <dbReference type="ARBA" id="ARBA00009054"/>
    </source>
</evidence>
<dbReference type="SUPFAM" id="SSF51064">
    <property type="entry name" value="Head domain of nucleotide exchange factor GrpE"/>
    <property type="match status" value="1"/>
</dbReference>
<dbReference type="GO" id="GO:0005737">
    <property type="term" value="C:cytoplasm"/>
    <property type="evidence" value="ECO:0007669"/>
    <property type="project" value="UniProtKB-SubCell"/>
</dbReference>
<comment type="subunit">
    <text evidence="3">Homodimer.</text>
</comment>
<reference evidence="6 7" key="1">
    <citation type="journal article" date="2016" name="Nat. Commun.">
        <title>Thousands of microbial genomes shed light on interconnected biogeochemical processes in an aquifer system.</title>
        <authorList>
            <person name="Anantharaman K."/>
            <person name="Brown C.T."/>
            <person name="Hug L.A."/>
            <person name="Sharon I."/>
            <person name="Castelle C.J."/>
            <person name="Probst A.J."/>
            <person name="Thomas B.C."/>
            <person name="Singh A."/>
            <person name="Wilkins M.J."/>
            <person name="Karaoz U."/>
            <person name="Brodie E.L."/>
            <person name="Williams K.H."/>
            <person name="Hubbard S.S."/>
            <person name="Banfield J.F."/>
        </authorList>
    </citation>
    <scope>NUCLEOTIDE SEQUENCE [LARGE SCALE GENOMIC DNA]</scope>
</reference>
<dbReference type="PANTHER" id="PTHR21237:SF23">
    <property type="entry name" value="GRPE PROTEIN HOMOLOG, MITOCHONDRIAL"/>
    <property type="match status" value="1"/>
</dbReference>
<keyword evidence="3" id="KW-0963">Cytoplasm</keyword>
<dbReference type="GO" id="GO:0000774">
    <property type="term" value="F:adenyl-nucleotide exchange factor activity"/>
    <property type="evidence" value="ECO:0007669"/>
    <property type="project" value="InterPro"/>
</dbReference>
<comment type="caution">
    <text evidence="6">The sequence shown here is derived from an EMBL/GenBank/DDBJ whole genome shotgun (WGS) entry which is preliminary data.</text>
</comment>
<evidence type="ECO:0000256" key="2">
    <source>
        <dbReference type="ARBA" id="ARBA00023186"/>
    </source>
</evidence>
<comment type="subcellular location">
    <subcellularLocation>
        <location evidence="3">Cytoplasm</location>
    </subcellularLocation>
</comment>
<dbReference type="SUPFAM" id="SSF58014">
    <property type="entry name" value="Coiled-coil domain of nucleotide exchange factor GrpE"/>
    <property type="match status" value="1"/>
</dbReference>
<evidence type="ECO:0000313" key="7">
    <source>
        <dbReference type="Proteomes" id="UP000177006"/>
    </source>
</evidence>
<dbReference type="InterPro" id="IPR009012">
    <property type="entry name" value="GrpE_head"/>
</dbReference>
<dbReference type="EMBL" id="MEZK01000024">
    <property type="protein sequence ID" value="OGD62179.1"/>
    <property type="molecule type" value="Genomic_DNA"/>
</dbReference>
<name>A0A1F5E435_9BACT</name>
<protein>
    <recommendedName>
        <fullName evidence="3">Protein GrpE</fullName>
    </recommendedName>
    <alternativeName>
        <fullName evidence="3">HSP-70 cofactor</fullName>
    </alternativeName>
</protein>
<proteinExistence type="inferred from homology"/>
<dbReference type="PRINTS" id="PR00773">
    <property type="entry name" value="GRPEPROTEIN"/>
</dbReference>
<evidence type="ECO:0000256" key="5">
    <source>
        <dbReference type="SAM" id="Coils"/>
    </source>
</evidence>
<dbReference type="GO" id="GO:0042803">
    <property type="term" value="F:protein homodimerization activity"/>
    <property type="evidence" value="ECO:0007669"/>
    <property type="project" value="InterPro"/>
</dbReference>
<dbReference type="Proteomes" id="UP000177006">
    <property type="component" value="Unassembled WGS sequence"/>
</dbReference>
<dbReference type="STRING" id="1797457.A2160_01350"/>
<sequence length="153" mass="17577">MKNQKSKIQIKESQNQELEALKKQVEELTNNWKRAVADYRNLEARMTKEKEEWVKFSNAALLLPLLEVLDDLERAAAHLKDNGLNLVIEKFKRVLKGNGVEELKPEGQFNPLMMECVEQVNGAKKDQVVSVEQKGYSLYDRLLRPAKVKVGRG</sequence>
<feature type="coiled-coil region" evidence="5">
    <location>
        <begin position="1"/>
        <end position="45"/>
    </location>
</feature>